<dbReference type="AlphaFoldDB" id="A0A178MGR1"/>
<dbReference type="EMBL" id="LWQU01000164">
    <property type="protein sequence ID" value="OAN47733.1"/>
    <property type="molecule type" value="Genomic_DNA"/>
</dbReference>
<keyword evidence="2" id="KW-0597">Phosphoprotein</keyword>
<dbReference type="SUPFAM" id="SSF47226">
    <property type="entry name" value="Histidine-containing phosphotransfer domain, HPT domain"/>
    <property type="match status" value="1"/>
</dbReference>
<dbReference type="GO" id="GO:0000160">
    <property type="term" value="P:phosphorelay signal transduction system"/>
    <property type="evidence" value="ECO:0007669"/>
    <property type="project" value="UniProtKB-KW"/>
</dbReference>
<accession>A0A178MGR1</accession>
<evidence type="ECO:0000313" key="5">
    <source>
        <dbReference type="Proteomes" id="UP000078543"/>
    </source>
</evidence>
<evidence type="ECO:0000313" key="4">
    <source>
        <dbReference type="EMBL" id="OAN47733.1"/>
    </source>
</evidence>
<organism evidence="4 5">
    <name type="scientific">Magnetospirillum moscoviense</name>
    <dbReference type="NCBI Taxonomy" id="1437059"/>
    <lineage>
        <taxon>Bacteria</taxon>
        <taxon>Pseudomonadati</taxon>
        <taxon>Pseudomonadota</taxon>
        <taxon>Alphaproteobacteria</taxon>
        <taxon>Rhodospirillales</taxon>
        <taxon>Rhodospirillaceae</taxon>
        <taxon>Magnetospirillum</taxon>
    </lineage>
</organism>
<sequence>MSDDLPIDSEALARAEAALAALSKDYLSWAEADLVALRRALADRDWDGLHRIAHNTKGQAATFGYPLVSILAGRLCFLILTHGQPEPEQWRQAQALVDGIGRVLVGSLTGDGGEAGQQLLAELS</sequence>
<comment type="caution">
    <text evidence="4">The sequence shown here is derived from an EMBL/GenBank/DDBJ whole genome shotgun (WGS) entry which is preliminary data.</text>
</comment>
<reference evidence="4 5" key="1">
    <citation type="submission" date="2016-04" db="EMBL/GenBank/DDBJ databases">
        <title>Draft genome sequence of freshwater magnetotactic bacteria Magnetospirillum marisnigri SP-1 and Magnetospirillum moscoviense BB-1.</title>
        <authorList>
            <person name="Koziaeva V."/>
            <person name="Dziuba M.V."/>
            <person name="Ivanov T.M."/>
            <person name="Kuznetsov B."/>
            <person name="Grouzdev D.S."/>
        </authorList>
    </citation>
    <scope>NUCLEOTIDE SEQUENCE [LARGE SCALE GENOMIC DNA]</scope>
    <source>
        <strain evidence="4 5">BB-1</strain>
    </source>
</reference>
<name>A0A178MGR1_9PROT</name>
<protein>
    <recommendedName>
        <fullName evidence="3">HPt domain-containing protein</fullName>
    </recommendedName>
</protein>
<dbReference type="InterPro" id="IPR036641">
    <property type="entry name" value="HPT_dom_sf"/>
</dbReference>
<dbReference type="OrthoDB" id="9786548at2"/>
<feature type="modified residue" description="Phosphohistidine" evidence="2">
    <location>
        <position position="54"/>
    </location>
</feature>
<dbReference type="STRING" id="1437059.A6A05_15435"/>
<keyword evidence="5" id="KW-1185">Reference proteome</keyword>
<feature type="domain" description="HPt" evidence="3">
    <location>
        <begin position="15"/>
        <end position="122"/>
    </location>
</feature>
<gene>
    <name evidence="4" type="ORF">A6A05_15435</name>
</gene>
<evidence type="ECO:0000256" key="2">
    <source>
        <dbReference type="PROSITE-ProRule" id="PRU00110"/>
    </source>
</evidence>
<keyword evidence="1" id="KW-0902">Two-component regulatory system</keyword>
<dbReference type="Gene3D" id="1.20.120.160">
    <property type="entry name" value="HPT domain"/>
    <property type="match status" value="1"/>
</dbReference>
<dbReference type="GO" id="GO:0004672">
    <property type="term" value="F:protein kinase activity"/>
    <property type="evidence" value="ECO:0007669"/>
    <property type="project" value="UniProtKB-ARBA"/>
</dbReference>
<dbReference type="Proteomes" id="UP000078543">
    <property type="component" value="Unassembled WGS sequence"/>
</dbReference>
<dbReference type="Pfam" id="PF01627">
    <property type="entry name" value="Hpt"/>
    <property type="match status" value="1"/>
</dbReference>
<proteinExistence type="predicted"/>
<dbReference type="PROSITE" id="PS50894">
    <property type="entry name" value="HPT"/>
    <property type="match status" value="1"/>
</dbReference>
<dbReference type="InterPro" id="IPR008207">
    <property type="entry name" value="Sig_transdc_His_kin_Hpt_dom"/>
</dbReference>
<evidence type="ECO:0000256" key="1">
    <source>
        <dbReference type="ARBA" id="ARBA00023012"/>
    </source>
</evidence>
<dbReference type="RefSeq" id="WP_068503325.1">
    <property type="nucleotide sequence ID" value="NZ_LWQU01000164.1"/>
</dbReference>
<evidence type="ECO:0000259" key="3">
    <source>
        <dbReference type="PROSITE" id="PS50894"/>
    </source>
</evidence>